<keyword evidence="11" id="KW-0456">Lyase</keyword>
<dbReference type="Pfam" id="PF00725">
    <property type="entry name" value="3HCDH"/>
    <property type="match status" value="2"/>
</dbReference>
<dbReference type="EMBL" id="FXTY01000014">
    <property type="protein sequence ID" value="SMP36221.1"/>
    <property type="molecule type" value="Genomic_DNA"/>
</dbReference>
<gene>
    <name evidence="16" type="ORF">SAMN06265373_11418</name>
</gene>
<dbReference type="Gene3D" id="1.10.1040.50">
    <property type="match status" value="1"/>
</dbReference>
<reference evidence="16 17" key="1">
    <citation type="submission" date="2017-05" db="EMBL/GenBank/DDBJ databases">
        <authorList>
            <person name="Varghese N."/>
            <person name="Submissions S."/>
        </authorList>
    </citation>
    <scope>NUCLEOTIDE SEQUENCE [LARGE SCALE GENOMIC DNA]</scope>
    <source>
        <strain evidence="16 17">DSM 29734</strain>
    </source>
</reference>
<dbReference type="SUPFAM" id="SSF48179">
    <property type="entry name" value="6-phosphogluconate dehydrogenase C-terminal domain-like"/>
    <property type="match status" value="2"/>
</dbReference>
<keyword evidence="9" id="KW-0576">Peroxisome</keyword>
<dbReference type="InterPro" id="IPR029045">
    <property type="entry name" value="ClpP/crotonase-like_dom_sf"/>
</dbReference>
<protein>
    <submittedName>
        <fullName evidence="16">3-hydroxyacyl-CoA dehydrogenase</fullName>
    </submittedName>
</protein>
<dbReference type="InterPro" id="IPR001753">
    <property type="entry name" value="Enoyl-CoA_hydra/iso"/>
</dbReference>
<dbReference type="PANTHER" id="PTHR23309:SF49">
    <property type="entry name" value="PEROXISOMAL BIFUNCTIONAL ENZYME"/>
    <property type="match status" value="1"/>
</dbReference>
<feature type="domain" description="3-hydroxyacyl-CoA dehydrogenase C-terminal" evidence="14">
    <location>
        <begin position="600"/>
        <end position="682"/>
    </location>
</feature>
<evidence type="ECO:0000256" key="12">
    <source>
        <dbReference type="ARBA" id="ARBA00023268"/>
    </source>
</evidence>
<keyword evidence="7" id="KW-0520">NAD</keyword>
<dbReference type="InterPro" id="IPR006108">
    <property type="entry name" value="3HC_DH_C"/>
</dbReference>
<dbReference type="SUPFAM" id="SSF51735">
    <property type="entry name" value="NAD(P)-binding Rossmann-fold domains"/>
    <property type="match status" value="1"/>
</dbReference>
<keyword evidence="10" id="KW-0413">Isomerase</keyword>
<keyword evidence="12" id="KW-0511">Multifunctional enzyme</keyword>
<evidence type="ECO:0000256" key="10">
    <source>
        <dbReference type="ARBA" id="ARBA00023235"/>
    </source>
</evidence>
<keyword evidence="5" id="KW-0442">Lipid degradation</keyword>
<evidence type="ECO:0000256" key="1">
    <source>
        <dbReference type="ARBA" id="ARBA00004275"/>
    </source>
</evidence>
<evidence type="ECO:0000256" key="9">
    <source>
        <dbReference type="ARBA" id="ARBA00023140"/>
    </source>
</evidence>
<name>A0ABY1PL12_9RHOB</name>
<comment type="pathway">
    <text evidence="2">Lipid metabolism; fatty acid beta-oxidation.</text>
</comment>
<dbReference type="SUPFAM" id="SSF52096">
    <property type="entry name" value="ClpP/crotonase"/>
    <property type="match status" value="1"/>
</dbReference>
<feature type="domain" description="3-hydroxyacyl-CoA dehydrogenase NAD binding" evidence="15">
    <location>
        <begin position="299"/>
        <end position="473"/>
    </location>
</feature>
<keyword evidence="4" id="KW-0276">Fatty acid metabolism</keyword>
<evidence type="ECO:0000256" key="11">
    <source>
        <dbReference type="ARBA" id="ARBA00023239"/>
    </source>
</evidence>
<evidence type="ECO:0000256" key="6">
    <source>
        <dbReference type="ARBA" id="ARBA00023002"/>
    </source>
</evidence>
<dbReference type="RefSeq" id="WP_283428005.1">
    <property type="nucleotide sequence ID" value="NZ_FXTY01000014.1"/>
</dbReference>
<proteinExistence type="predicted"/>
<organism evidence="16 17">
    <name type="scientific">Shimia sagamensis</name>
    <dbReference type="NCBI Taxonomy" id="1566352"/>
    <lineage>
        <taxon>Bacteria</taxon>
        <taxon>Pseudomonadati</taxon>
        <taxon>Pseudomonadota</taxon>
        <taxon>Alphaproteobacteria</taxon>
        <taxon>Rhodobacterales</taxon>
        <taxon>Roseobacteraceae</taxon>
    </lineage>
</organism>
<dbReference type="PANTHER" id="PTHR23309">
    <property type="entry name" value="3-HYDROXYACYL-COA DEHYROGENASE"/>
    <property type="match status" value="1"/>
</dbReference>
<evidence type="ECO:0000313" key="17">
    <source>
        <dbReference type="Proteomes" id="UP001157961"/>
    </source>
</evidence>
<keyword evidence="6" id="KW-0560">Oxidoreductase</keyword>
<evidence type="ECO:0000256" key="8">
    <source>
        <dbReference type="ARBA" id="ARBA00023098"/>
    </source>
</evidence>
<evidence type="ECO:0000259" key="14">
    <source>
        <dbReference type="Pfam" id="PF00725"/>
    </source>
</evidence>
<keyword evidence="17" id="KW-1185">Reference proteome</keyword>
<evidence type="ECO:0000256" key="7">
    <source>
        <dbReference type="ARBA" id="ARBA00023027"/>
    </source>
</evidence>
<accession>A0ABY1PL12</accession>
<keyword evidence="8" id="KW-0443">Lipid metabolism</keyword>
<sequence>MTQLLEYTVEGGVAVLSMNHPPTNALTAELRAAVFDALQAALDDKMVGAIVLLGAGSEFSAGRDYSELGNAIAHPNLSELCSAIEAAGKPVVAGLSGAVMGGGLELAWACHYRVALSSSQVAMPEVALGVMPGAGGTQRAPRLLGADTALNILLSGVMMPVTDEAVAGMVDEIAEKDLREAAIIFALTCIAKYKPARPTSEATGGIADFQAFQAGVAKWEKRIEARGQDAALAIIEAVRAAPLLPFEVGLEFERERFDELVTSDQSRALRHVALAERRSARLPELHQAEARPVKTLGVVVGADRVGADLALAALQHGLSVVLTAPVPAALALAQRRIEAAVQRMVTSGRMEDTASRDMLVRLRSDADFVALSRVDLVIEAVGQGREISRQIAAQLDGIIKEGAVLAVHDAAAQIGPVAQATGSPQDVVGVYVPNLHLRTSGAEVAVGKSTGPEAVATLFTVLSTLGFLPVRTKTYSGLIGQNVLGACVRAAEDLLRLGADPYEIDRVMHSWGFMLGPFQIADALGLNAPGLRTAQAGTSTVLYRMGREGRRAQRGWYHYSQDHPFGAADADALRILQAAIEEDPKPVANVGVRDGDIETTCLAAMANAGTRLLRMGVAAKPSDIDVTMINGFGFPRWRGGPMQASDDYGLVPIRNHLRQMAEHGDGFWKPEPLFDTLIKNGRGFGALNG</sequence>
<dbReference type="InterPro" id="IPR006176">
    <property type="entry name" value="3-OHacyl-CoA_DH_NAD-bd"/>
</dbReference>
<dbReference type="Pfam" id="PF02737">
    <property type="entry name" value="3HCDH_N"/>
    <property type="match status" value="1"/>
</dbReference>
<evidence type="ECO:0000256" key="4">
    <source>
        <dbReference type="ARBA" id="ARBA00022832"/>
    </source>
</evidence>
<comment type="subcellular location">
    <subcellularLocation>
        <location evidence="1">Peroxisome</location>
    </subcellularLocation>
</comment>
<comment type="subunit">
    <text evidence="3">Monomer.</text>
</comment>
<evidence type="ECO:0000256" key="13">
    <source>
        <dbReference type="ARBA" id="ARBA00049556"/>
    </source>
</evidence>
<evidence type="ECO:0000256" key="3">
    <source>
        <dbReference type="ARBA" id="ARBA00011245"/>
    </source>
</evidence>
<dbReference type="InterPro" id="IPR036291">
    <property type="entry name" value="NAD(P)-bd_dom_sf"/>
</dbReference>
<evidence type="ECO:0000256" key="5">
    <source>
        <dbReference type="ARBA" id="ARBA00022963"/>
    </source>
</evidence>
<dbReference type="Gene3D" id="3.40.50.720">
    <property type="entry name" value="NAD(P)-binding Rossmann-like Domain"/>
    <property type="match status" value="1"/>
</dbReference>
<dbReference type="CDD" id="cd06558">
    <property type="entry name" value="crotonase-like"/>
    <property type="match status" value="1"/>
</dbReference>
<dbReference type="Pfam" id="PF00378">
    <property type="entry name" value="ECH_1"/>
    <property type="match status" value="1"/>
</dbReference>
<evidence type="ECO:0000313" key="16">
    <source>
        <dbReference type="EMBL" id="SMP36221.1"/>
    </source>
</evidence>
<evidence type="ECO:0000256" key="2">
    <source>
        <dbReference type="ARBA" id="ARBA00005005"/>
    </source>
</evidence>
<dbReference type="Proteomes" id="UP001157961">
    <property type="component" value="Unassembled WGS sequence"/>
</dbReference>
<dbReference type="Gene3D" id="3.90.226.10">
    <property type="entry name" value="2-enoyl-CoA Hydratase, Chain A, domain 1"/>
    <property type="match status" value="1"/>
</dbReference>
<comment type="caution">
    <text evidence="16">The sequence shown here is derived from an EMBL/GenBank/DDBJ whole genome shotgun (WGS) entry which is preliminary data.</text>
</comment>
<evidence type="ECO:0000259" key="15">
    <source>
        <dbReference type="Pfam" id="PF02737"/>
    </source>
</evidence>
<dbReference type="InterPro" id="IPR008927">
    <property type="entry name" value="6-PGluconate_DH-like_C_sf"/>
</dbReference>
<feature type="domain" description="3-hydroxyacyl-CoA dehydrogenase C-terminal" evidence="14">
    <location>
        <begin position="477"/>
        <end position="529"/>
    </location>
</feature>
<comment type="catalytic activity">
    <reaction evidence="13">
        <text>a (3S)-3-hydroxyacyl-CoA + NAD(+) = a 3-oxoacyl-CoA + NADH + H(+)</text>
        <dbReference type="Rhea" id="RHEA:22432"/>
        <dbReference type="ChEBI" id="CHEBI:15378"/>
        <dbReference type="ChEBI" id="CHEBI:57318"/>
        <dbReference type="ChEBI" id="CHEBI:57540"/>
        <dbReference type="ChEBI" id="CHEBI:57945"/>
        <dbReference type="ChEBI" id="CHEBI:90726"/>
        <dbReference type="EC" id="1.1.1.35"/>
    </reaction>
</comment>